<dbReference type="OrthoDB" id="3399900at2"/>
<dbReference type="EMBL" id="QLMJ01000020">
    <property type="protein sequence ID" value="RAK28308.1"/>
    <property type="molecule type" value="Genomic_DNA"/>
</dbReference>
<sequence length="185" mass="20208">MPQIEIAATTFTTLSRRAETDGCTPAEVLDNLVLALTREASDGSGAAPAVIEVDHASNPSTRRPQHLSGVATTTDGLAPYNEKGGVVIDIYLQPELPNGDRYRVEFRYGATLINWNSKPITEPLPVDQQAAVYGLAAARTLLDFVFAERRPEDVLQMKVSAVLDHLTHIAATHLDLDWGREERCT</sequence>
<dbReference type="AlphaFoldDB" id="A0A327Z2Q5"/>
<evidence type="ECO:0000256" key="1">
    <source>
        <dbReference type="SAM" id="MobiDB-lite"/>
    </source>
</evidence>
<proteinExistence type="predicted"/>
<comment type="caution">
    <text evidence="2">The sequence shown here is derived from an EMBL/GenBank/DDBJ whole genome shotgun (WGS) entry which is preliminary data.</text>
</comment>
<evidence type="ECO:0000313" key="2">
    <source>
        <dbReference type="EMBL" id="RAK28308.1"/>
    </source>
</evidence>
<feature type="region of interest" description="Disordered" evidence="1">
    <location>
        <begin position="55"/>
        <end position="75"/>
    </location>
</feature>
<evidence type="ECO:0000313" key="3">
    <source>
        <dbReference type="Proteomes" id="UP000249341"/>
    </source>
</evidence>
<gene>
    <name evidence="2" type="ORF">B0I29_12076</name>
</gene>
<keyword evidence="3" id="KW-1185">Reference proteome</keyword>
<protein>
    <submittedName>
        <fullName evidence="2">Uncharacterized protein</fullName>
    </submittedName>
</protein>
<accession>A0A327Z2Q5</accession>
<name>A0A327Z2Q5_9ACTN</name>
<dbReference type="Proteomes" id="UP000249341">
    <property type="component" value="Unassembled WGS sequence"/>
</dbReference>
<organism evidence="2 3">
    <name type="scientific">Actinoplanes lutulentus</name>
    <dbReference type="NCBI Taxonomy" id="1287878"/>
    <lineage>
        <taxon>Bacteria</taxon>
        <taxon>Bacillati</taxon>
        <taxon>Actinomycetota</taxon>
        <taxon>Actinomycetes</taxon>
        <taxon>Micromonosporales</taxon>
        <taxon>Micromonosporaceae</taxon>
        <taxon>Actinoplanes</taxon>
    </lineage>
</organism>
<reference evidence="2 3" key="1">
    <citation type="submission" date="2018-06" db="EMBL/GenBank/DDBJ databases">
        <title>Genomic Encyclopedia of Type Strains, Phase III (KMG-III): the genomes of soil and plant-associated and newly described type strains.</title>
        <authorList>
            <person name="Whitman W."/>
        </authorList>
    </citation>
    <scope>NUCLEOTIDE SEQUENCE [LARGE SCALE GENOMIC DNA]</scope>
    <source>
        <strain evidence="2 3">CGMCC 4.7090</strain>
    </source>
</reference>
<dbReference type="RefSeq" id="WP_111653391.1">
    <property type="nucleotide sequence ID" value="NZ_JACHWI010000002.1"/>
</dbReference>